<protein>
    <submittedName>
        <fullName evidence="2">Uncharacterized protein</fullName>
    </submittedName>
</protein>
<feature type="coiled-coil region" evidence="1">
    <location>
        <begin position="116"/>
        <end position="401"/>
    </location>
</feature>
<dbReference type="KEGG" id="pgab:PGSY75_1250400"/>
<dbReference type="AlphaFoldDB" id="A0A151LH21"/>
<keyword evidence="1" id="KW-0175">Coiled coil</keyword>
<organism evidence="2 3">
    <name type="scientific">Plasmodium gaboni</name>
    <dbReference type="NCBI Taxonomy" id="647221"/>
    <lineage>
        <taxon>Eukaryota</taxon>
        <taxon>Sar</taxon>
        <taxon>Alveolata</taxon>
        <taxon>Apicomplexa</taxon>
        <taxon>Aconoidasida</taxon>
        <taxon>Haemosporida</taxon>
        <taxon>Plasmodiidae</taxon>
        <taxon>Plasmodium</taxon>
        <taxon>Plasmodium (Laverania)</taxon>
    </lineage>
</organism>
<sequence length="634" mass="76990">MENRTKRSRGNFVSSEVFVCEESYAKNLKEIKMFENIKSDMSLIISQQLKKRSRTTFKLKNIEKKYIYLKDICELLNKSLIEGENILRKDKELISDYFEYTTSNLYYIFIKYENIISDMSEMNKNMKLKLKKIKDEEIINFKVCYEKLKNSMNILKNKKSHIILLKEDLNFLNDEYDNIKKIMEEKKSEDINLTLEKEYNELLIEFEKNKKELEEIKEKCNYQVKEKKKTRVNLNMIEESILEINEIIKKLNEENNIVNENFEILNNENDEIIKKIIEDNNKIKENCHVLNKELESLENDINDYNIKKKDLLNEYENLENRLKNISLVCNEKKREEENYSNIIKNKSEILINNKKILKEKEKEYELLNDDFLRCKEEYIKLEKLYENNENKLEDTKKLINDYTCMCEEKKLCLLNIEKRKENNEIEKIQILDLIQNDEKELNDQKNIFFKLSKILNLIHLIYEQYDEIQNEKCNMKKNEHVYIKKYEQLLINYEHVKTQVQNKKEMLDNKKEEIKKVEDILNIYHIEIISYNDKKEVMNKNEKELNEKKTKCIKKLKDEETNNNEDIIIKKTKNELELKYEELKNNLETQKMEKQQQHNNFLKQGEKEKLECDLQLFISEIKNQIEKDKEEKKK</sequence>
<dbReference type="Proteomes" id="UP000076004">
    <property type="component" value="Unassembled WGS sequence"/>
</dbReference>
<feature type="non-terminal residue" evidence="2">
    <location>
        <position position="634"/>
    </location>
</feature>
<comment type="caution">
    <text evidence="2">The sequence shown here is derived from an EMBL/GenBank/DDBJ whole genome shotgun (WGS) entry which is preliminary data.</text>
</comment>
<dbReference type="VEuPathDB" id="PlasmoDB:PGSY75_1250400"/>
<gene>
    <name evidence="2" type="ORF">PGSY75_1250400</name>
</gene>
<evidence type="ECO:0000313" key="2">
    <source>
        <dbReference type="EMBL" id="KYN98285.1"/>
    </source>
</evidence>
<reference evidence="2 3" key="1">
    <citation type="journal article" date="2016" name="Nat. Commun.">
        <title>Genomes of cryptic chimpanzee Plasmodium species reveal key evolutionary events leading to human malaria.</title>
        <authorList>
            <person name="Sundararaman S.A."/>
            <person name="Plenderleith L.J."/>
            <person name="Liu W."/>
            <person name="Loy D.E."/>
            <person name="Learn G.H."/>
            <person name="Li Y."/>
            <person name="Shaw K.S."/>
            <person name="Ayouba A."/>
            <person name="Peeters M."/>
            <person name="Speede S."/>
            <person name="Shaw G.M."/>
            <person name="Bushman F.D."/>
            <person name="Brisson D."/>
            <person name="Rayner J.C."/>
            <person name="Sharp P.M."/>
            <person name="Hahn B.H."/>
        </authorList>
    </citation>
    <scope>NUCLEOTIDE SEQUENCE [LARGE SCALE GENOMIC DNA]</scope>
    <source>
        <strain evidence="2 3">SY75</strain>
    </source>
</reference>
<dbReference type="RefSeq" id="XP_018640924.1">
    <property type="nucleotide sequence ID" value="XM_018787059.1"/>
</dbReference>
<name>A0A151LH21_9APIC</name>
<dbReference type="GeneID" id="29777652"/>
<proteinExistence type="predicted"/>
<dbReference type="EMBL" id="LVLB01000013">
    <property type="protein sequence ID" value="KYN98285.1"/>
    <property type="molecule type" value="Genomic_DNA"/>
</dbReference>
<dbReference type="VEuPathDB" id="PlasmoDB:PGABG01_1248800"/>
<accession>A0A151LH21</accession>
<evidence type="ECO:0000256" key="1">
    <source>
        <dbReference type="SAM" id="Coils"/>
    </source>
</evidence>
<feature type="coiled-coil region" evidence="1">
    <location>
        <begin position="483"/>
        <end position="627"/>
    </location>
</feature>
<evidence type="ECO:0000313" key="3">
    <source>
        <dbReference type="Proteomes" id="UP000076004"/>
    </source>
</evidence>